<dbReference type="EMBL" id="LJZO01000013">
    <property type="protein sequence ID" value="ROV98597.1"/>
    <property type="molecule type" value="Genomic_DNA"/>
</dbReference>
<dbReference type="Proteomes" id="UP000284375">
    <property type="component" value="Unassembled WGS sequence"/>
</dbReference>
<sequence length="512" mass="57484">MADNVHEQGLLAPLLEQEKARMQAAFDQQFQGSFGRLRESIESSRNDLEKRVTVLEKDLQAANQHNETLNHELEAAKESIKNLTEQLPVANQRANASEKKLESARDQSTRHKEEHGHKRKASTEHPRHHVGVSKPCLASAAAALASSPVVGERLDPVPPQFNEMDLRWTGRVIDTFTNTEFRAVISRVSAVKPASTSEQPWTTFISKDVRTMSRVGIEDVTKRFRQSCSDPFADTIVLRLEPAYEADKAAFDKVFDFFESIALYSDLYHPGLGKVKDTFLIPAPARDGYPTAISILNPSGLPKRPTENMLLLVVLYQVNDSDTIKVRLAWDDLIKTVHSSDVKKLAGMRDTTLINHPLPILHPRGRLLSRPSYAFDRFERLPVAIHGDELGPHFHRLHHISYSLLNEARAVNVDGVKLPECVFILGVTTRAPLDAIVLVDMLARERHLWHFCMPWGFLEGGCSGSVSLTLLRSKFPGSLAEWESNITYGNYVAQYGKNVRLCLKIERNGPLN</sequence>
<comment type="caution">
    <text evidence="3">The sequence shown here is derived from an EMBL/GenBank/DDBJ whole genome shotgun (WGS) entry which is preliminary data.</text>
</comment>
<dbReference type="AlphaFoldDB" id="A0A423W5H5"/>
<evidence type="ECO:0000256" key="1">
    <source>
        <dbReference type="SAM" id="MobiDB-lite"/>
    </source>
</evidence>
<feature type="compositionally biased region" description="Basic and acidic residues" evidence="1">
    <location>
        <begin position="96"/>
        <end position="125"/>
    </location>
</feature>
<accession>A0A423W5H5</accession>
<evidence type="ECO:0000313" key="4">
    <source>
        <dbReference type="Proteomes" id="UP000284375"/>
    </source>
</evidence>
<reference evidence="3 4" key="1">
    <citation type="submission" date="2015-09" db="EMBL/GenBank/DDBJ databases">
        <title>Host preference determinants of Valsa canker pathogens revealed by comparative genomics.</title>
        <authorList>
            <person name="Yin Z."/>
            <person name="Huang L."/>
        </authorList>
    </citation>
    <scope>NUCLEOTIDE SEQUENCE [LARGE SCALE GENOMIC DNA]</scope>
    <source>
        <strain evidence="3 4">YSFL</strain>
    </source>
</reference>
<evidence type="ECO:0000259" key="2">
    <source>
        <dbReference type="Pfam" id="PF07744"/>
    </source>
</evidence>
<evidence type="ECO:0000313" key="3">
    <source>
        <dbReference type="EMBL" id="ROV98597.1"/>
    </source>
</evidence>
<dbReference type="STRING" id="252740.A0A423W5H5"/>
<dbReference type="Pfam" id="PF07744">
    <property type="entry name" value="SPOC"/>
    <property type="match status" value="1"/>
</dbReference>
<keyword evidence="4" id="KW-1185">Reference proteome</keyword>
<organism evidence="3 4">
    <name type="scientific">Cytospora chrysosperma</name>
    <name type="common">Cytospora canker fungus</name>
    <name type="synonym">Sphaeria chrysosperma</name>
    <dbReference type="NCBI Taxonomy" id="252740"/>
    <lineage>
        <taxon>Eukaryota</taxon>
        <taxon>Fungi</taxon>
        <taxon>Dikarya</taxon>
        <taxon>Ascomycota</taxon>
        <taxon>Pezizomycotina</taxon>
        <taxon>Sordariomycetes</taxon>
        <taxon>Sordariomycetidae</taxon>
        <taxon>Diaporthales</taxon>
        <taxon>Cytosporaceae</taxon>
        <taxon>Cytospora</taxon>
    </lineage>
</organism>
<dbReference type="SUPFAM" id="SSF57997">
    <property type="entry name" value="Tropomyosin"/>
    <property type="match status" value="1"/>
</dbReference>
<dbReference type="CDD" id="cd21542">
    <property type="entry name" value="SPOC_Bye1p-like"/>
    <property type="match status" value="1"/>
</dbReference>
<feature type="domain" description="Spen paralogue and orthologue SPOC C-terminal" evidence="2">
    <location>
        <begin position="161"/>
        <end position="317"/>
    </location>
</feature>
<dbReference type="InterPro" id="IPR012921">
    <property type="entry name" value="SPOC_C"/>
</dbReference>
<protein>
    <recommendedName>
        <fullName evidence="2">Spen paralogue and orthologue SPOC C-terminal domain-containing protein</fullName>
    </recommendedName>
</protein>
<proteinExistence type="predicted"/>
<name>A0A423W5H5_CYTCH</name>
<gene>
    <name evidence="3" type="ORF">VSDG_04274</name>
</gene>
<dbReference type="OrthoDB" id="21449at2759"/>
<feature type="region of interest" description="Disordered" evidence="1">
    <location>
        <begin position="91"/>
        <end position="129"/>
    </location>
</feature>